<keyword evidence="3 5" id="KW-1133">Transmembrane helix</keyword>
<dbReference type="Pfam" id="PF00146">
    <property type="entry name" value="NADHdh"/>
    <property type="match status" value="1"/>
</dbReference>
<feature type="transmembrane region" description="Helical" evidence="5">
    <location>
        <begin position="71"/>
        <end position="93"/>
    </location>
</feature>
<evidence type="ECO:0000256" key="1">
    <source>
        <dbReference type="ARBA" id="ARBA00004141"/>
    </source>
</evidence>
<feature type="transmembrane region" description="Helical" evidence="5">
    <location>
        <begin position="6"/>
        <end position="29"/>
    </location>
</feature>
<dbReference type="AlphaFoldDB" id="A0A5D0MFC4"/>
<protein>
    <submittedName>
        <fullName evidence="6">NADH-quinone oxidoreductase subunit H</fullName>
    </submittedName>
</protein>
<feature type="transmembrane region" description="Helical" evidence="5">
    <location>
        <begin position="234"/>
        <end position="252"/>
    </location>
</feature>
<evidence type="ECO:0000256" key="3">
    <source>
        <dbReference type="ARBA" id="ARBA00022989"/>
    </source>
</evidence>
<accession>A0A5D0MFC4</accession>
<dbReference type="Proteomes" id="UP000324143">
    <property type="component" value="Unassembled WGS sequence"/>
</dbReference>
<keyword evidence="7" id="KW-1185">Reference proteome</keyword>
<feature type="transmembrane region" description="Helical" evidence="5">
    <location>
        <begin position="177"/>
        <end position="195"/>
    </location>
</feature>
<keyword evidence="2 5" id="KW-0812">Transmembrane</keyword>
<evidence type="ECO:0000256" key="4">
    <source>
        <dbReference type="ARBA" id="ARBA00023136"/>
    </source>
</evidence>
<evidence type="ECO:0000256" key="2">
    <source>
        <dbReference type="ARBA" id="ARBA00022692"/>
    </source>
</evidence>
<dbReference type="InterPro" id="IPR052561">
    <property type="entry name" value="ComplexI_Subunit1"/>
</dbReference>
<evidence type="ECO:0000313" key="6">
    <source>
        <dbReference type="EMBL" id="TYB31726.1"/>
    </source>
</evidence>
<dbReference type="PANTHER" id="PTHR43359">
    <property type="entry name" value="FORMATE HYDROGENLYASE SUBUNIT 4"/>
    <property type="match status" value="1"/>
</dbReference>
<comment type="subcellular location">
    <subcellularLocation>
        <location evidence="1">Membrane</location>
        <topology evidence="1">Multi-pass membrane protein</topology>
    </subcellularLocation>
</comment>
<dbReference type="InterPro" id="IPR001694">
    <property type="entry name" value="NADH_UbQ_OxRdtase_su1/FPO"/>
</dbReference>
<dbReference type="EMBL" id="VSIX01000029">
    <property type="protein sequence ID" value="TYB31726.1"/>
    <property type="molecule type" value="Genomic_DNA"/>
</dbReference>
<feature type="transmembrane region" description="Helical" evidence="5">
    <location>
        <begin position="105"/>
        <end position="126"/>
    </location>
</feature>
<comment type="caution">
    <text evidence="6">The sequence shown here is derived from an EMBL/GenBank/DDBJ whole genome shotgun (WGS) entry which is preliminary data.</text>
</comment>
<feature type="transmembrane region" description="Helical" evidence="5">
    <location>
        <begin position="288"/>
        <end position="309"/>
    </location>
</feature>
<proteinExistence type="predicted"/>
<keyword evidence="4 5" id="KW-0472">Membrane</keyword>
<evidence type="ECO:0000313" key="7">
    <source>
        <dbReference type="Proteomes" id="UP000324143"/>
    </source>
</evidence>
<gene>
    <name evidence="6" type="ORF">FXF47_02330</name>
</gene>
<dbReference type="GO" id="GO:0005886">
    <property type="term" value="C:plasma membrane"/>
    <property type="evidence" value="ECO:0007669"/>
    <property type="project" value="TreeGrafter"/>
</dbReference>
<name>A0A5D0MFC4_9BACT</name>
<sequence>METLKSILYFIVFPGFLFTAIAGILVSWIDRKVTALVQWRVGPPFMQPLYDFVKLLGKETIIPRGSSKFTFLLSPVLSLTSITIVSTMLWHTFIMPSKGFVGDLIVIVYLLVMPSIAIILAGFSSANPLSSIGASREMKLLLSYELPFIISVLVAVINSGNEILMGNILMFQNNNGAIAGSLSGILAFVVAILCMQAKLALVPFDAPEAETEITGGPFIEYSGTPLAIFKLSRWMLLFVLPLFLVGVFWGGFRIEGIDLLWSVLKYVALLVVIILIKNTAPRFRIDQVLKLFWGPITFLAILAVILAYLGV</sequence>
<feature type="transmembrane region" description="Helical" evidence="5">
    <location>
        <begin position="258"/>
        <end position="276"/>
    </location>
</feature>
<feature type="transmembrane region" description="Helical" evidence="5">
    <location>
        <begin position="138"/>
        <end position="157"/>
    </location>
</feature>
<evidence type="ECO:0000256" key="5">
    <source>
        <dbReference type="SAM" id="Phobius"/>
    </source>
</evidence>
<organism evidence="6 7">
    <name type="scientific">Candidatus Mcinerneyibacterium aminivorans</name>
    <dbReference type="NCBI Taxonomy" id="2703815"/>
    <lineage>
        <taxon>Bacteria</taxon>
        <taxon>Candidatus Macinerneyibacteriota</taxon>
        <taxon>Candidatus Mcinerneyibacteria</taxon>
        <taxon>Candidatus Mcinerneyibacteriales</taxon>
        <taxon>Candidatus Mcinerneyibacteriaceae</taxon>
        <taxon>Candidatus Mcinerneyibacterium</taxon>
    </lineage>
</organism>
<reference evidence="6" key="1">
    <citation type="submission" date="2019-08" db="EMBL/GenBank/DDBJ databases">
        <title>Genomic characterization of a novel candidate phylum (ARYD3) from a high temperature, high salinity tertiary oil reservoir in north central Oklahoma, USA.</title>
        <authorList>
            <person name="Youssef N.H."/>
            <person name="Yadav A."/>
            <person name="Elshahed M.S."/>
        </authorList>
    </citation>
    <scope>NUCLEOTIDE SEQUENCE [LARGE SCALE GENOMIC DNA]</scope>
    <source>
        <strain evidence="6">ARYD3</strain>
    </source>
</reference>
<dbReference type="PANTHER" id="PTHR43359:SF1">
    <property type="entry name" value="FORMATE HYDROGENLYASE SUBUNIT 4-RELATED"/>
    <property type="match status" value="1"/>
</dbReference>